<reference evidence="6 7" key="1">
    <citation type="submission" date="2014-08" db="EMBL/GenBank/DDBJ databases">
        <authorList>
            <person name="Hassan Y.I."/>
            <person name="Lepp D."/>
            <person name="Zhou T."/>
        </authorList>
    </citation>
    <scope>NUCLEOTIDE SEQUENCE [LARGE SCALE GENOMIC DNA]</scope>
    <source>
        <strain evidence="6 7">IFO13584</strain>
    </source>
</reference>
<dbReference type="GO" id="GO:0043190">
    <property type="term" value="C:ATP-binding cassette (ABC) transporter complex"/>
    <property type="evidence" value="ECO:0007669"/>
    <property type="project" value="InterPro"/>
</dbReference>
<evidence type="ECO:0000256" key="4">
    <source>
        <dbReference type="SAM" id="SignalP"/>
    </source>
</evidence>
<name>A0A087M2R0_9HYPH</name>
<gene>
    <name evidence="6" type="ORF">JP75_09705</name>
</gene>
<evidence type="ECO:0000256" key="3">
    <source>
        <dbReference type="ARBA" id="ARBA00022729"/>
    </source>
</evidence>
<dbReference type="InterPro" id="IPR039424">
    <property type="entry name" value="SBP_5"/>
</dbReference>
<dbReference type="GO" id="GO:0030288">
    <property type="term" value="C:outer membrane-bounded periplasmic space"/>
    <property type="evidence" value="ECO:0007669"/>
    <property type="project" value="UniProtKB-ARBA"/>
</dbReference>
<dbReference type="RefSeq" id="WP_035082234.1">
    <property type="nucleotide sequence ID" value="NZ_JQGC01000007.1"/>
</dbReference>
<dbReference type="PANTHER" id="PTHR30290:SF38">
    <property type="entry name" value="D,D-DIPEPTIDE-BINDING PERIPLASMIC PROTEIN DDPA-RELATED"/>
    <property type="match status" value="1"/>
</dbReference>
<evidence type="ECO:0000313" key="6">
    <source>
        <dbReference type="EMBL" id="KFL31163.1"/>
    </source>
</evidence>
<dbReference type="Pfam" id="PF00496">
    <property type="entry name" value="SBP_bac_5"/>
    <property type="match status" value="1"/>
</dbReference>
<evidence type="ECO:0000256" key="2">
    <source>
        <dbReference type="ARBA" id="ARBA00005695"/>
    </source>
</evidence>
<evidence type="ECO:0000313" key="7">
    <source>
        <dbReference type="Proteomes" id="UP000028981"/>
    </source>
</evidence>
<comment type="subcellular location">
    <subcellularLocation>
        <location evidence="1">Periplasm</location>
    </subcellularLocation>
</comment>
<dbReference type="InterPro" id="IPR000914">
    <property type="entry name" value="SBP_5_dom"/>
</dbReference>
<protein>
    <submittedName>
        <fullName evidence="6">ABC transporter substrate-binding protein</fullName>
    </submittedName>
</protein>
<dbReference type="PANTHER" id="PTHR30290">
    <property type="entry name" value="PERIPLASMIC BINDING COMPONENT OF ABC TRANSPORTER"/>
    <property type="match status" value="1"/>
</dbReference>
<proteinExistence type="inferred from homology"/>
<dbReference type="AlphaFoldDB" id="A0A087M2R0"/>
<sequence length="503" mass="54555">MTFKRSILALLAATSVLAFAPAAIAATLTVGIQEDPDTLDPATGGTYGGRQVFAGLCDKLVDIDANLNVQPMLATSWTWNTDSTALTLNLREGVTFHDGTPFDAEAVKFNIERAQTREDSRRRAELVSVESVSVDGPLTVTLNLSKPDVTVLVALTDRAGMMISPTAAETEGDNFSASPVCSGPFQFAERSQREFIRLTKFADYWNADNIFYDEIVYTYVEDATIRLARLQAGDIQVAERIAPTDISAIESSNNLSVYQSSGLGTSYLSAGGRDTPFSTDLNVRRAFELAIDRNVINQVTYAGLYVADNQLESNASPYHIAEFPMPERDVEAAKALLAEAGYTAPVPVEITLANTLSDTRVGQIIQSLANEAGFTVTVLPLESATATQRVFAGEFDVFLSNWSGRSDPHLNIDTLIGCGRPAVEQYGGWCTEEVQELINAAQGESDQTARYDLYRRITELYLGDVGVIALYHPTWFYGAASNLDGIAIYPDGIFRPTGVKPAS</sequence>
<feature type="chain" id="PRO_5001825839" evidence="4">
    <location>
        <begin position="26"/>
        <end position="503"/>
    </location>
</feature>
<organism evidence="6 7">
    <name type="scientific">Devosia riboflavina</name>
    <dbReference type="NCBI Taxonomy" id="46914"/>
    <lineage>
        <taxon>Bacteria</taxon>
        <taxon>Pseudomonadati</taxon>
        <taxon>Pseudomonadota</taxon>
        <taxon>Alphaproteobacteria</taxon>
        <taxon>Hyphomicrobiales</taxon>
        <taxon>Devosiaceae</taxon>
        <taxon>Devosia</taxon>
    </lineage>
</organism>
<dbReference type="OrthoDB" id="9801912at2"/>
<accession>A0A087M2R0</accession>
<dbReference type="InterPro" id="IPR030678">
    <property type="entry name" value="Peptide/Ni-bd"/>
</dbReference>
<feature type="signal peptide" evidence="4">
    <location>
        <begin position="1"/>
        <end position="25"/>
    </location>
</feature>
<dbReference type="STRING" id="46914.JP75_09705"/>
<comment type="caution">
    <text evidence="6">The sequence shown here is derived from an EMBL/GenBank/DDBJ whole genome shotgun (WGS) entry which is preliminary data.</text>
</comment>
<dbReference type="Gene3D" id="3.40.190.10">
    <property type="entry name" value="Periplasmic binding protein-like II"/>
    <property type="match status" value="1"/>
</dbReference>
<keyword evidence="7" id="KW-1185">Reference proteome</keyword>
<dbReference type="PIRSF" id="PIRSF002741">
    <property type="entry name" value="MppA"/>
    <property type="match status" value="1"/>
</dbReference>
<dbReference type="GO" id="GO:0015833">
    <property type="term" value="P:peptide transport"/>
    <property type="evidence" value="ECO:0007669"/>
    <property type="project" value="TreeGrafter"/>
</dbReference>
<dbReference type="Gene3D" id="3.90.76.10">
    <property type="entry name" value="Dipeptide-binding Protein, Domain 1"/>
    <property type="match status" value="1"/>
</dbReference>
<evidence type="ECO:0000259" key="5">
    <source>
        <dbReference type="Pfam" id="PF00496"/>
    </source>
</evidence>
<dbReference type="SUPFAM" id="SSF53850">
    <property type="entry name" value="Periplasmic binding protein-like II"/>
    <property type="match status" value="1"/>
</dbReference>
<evidence type="ECO:0000256" key="1">
    <source>
        <dbReference type="ARBA" id="ARBA00004418"/>
    </source>
</evidence>
<dbReference type="GO" id="GO:1904680">
    <property type="term" value="F:peptide transmembrane transporter activity"/>
    <property type="evidence" value="ECO:0007669"/>
    <property type="project" value="TreeGrafter"/>
</dbReference>
<keyword evidence="3 4" id="KW-0732">Signal</keyword>
<dbReference type="Gene3D" id="3.10.105.10">
    <property type="entry name" value="Dipeptide-binding Protein, Domain 3"/>
    <property type="match status" value="1"/>
</dbReference>
<feature type="domain" description="Solute-binding protein family 5" evidence="5">
    <location>
        <begin position="68"/>
        <end position="409"/>
    </location>
</feature>
<comment type="similarity">
    <text evidence="2">Belongs to the bacterial solute-binding protein 5 family.</text>
</comment>
<dbReference type="Proteomes" id="UP000028981">
    <property type="component" value="Unassembled WGS sequence"/>
</dbReference>
<dbReference type="EMBL" id="JQGC01000007">
    <property type="protein sequence ID" value="KFL31163.1"/>
    <property type="molecule type" value="Genomic_DNA"/>
</dbReference>